<evidence type="ECO:0000313" key="2">
    <source>
        <dbReference type="Proteomes" id="UP000503640"/>
    </source>
</evidence>
<dbReference type="EMBL" id="BJTG01000001">
    <property type="protein sequence ID" value="GEJ55500.1"/>
    <property type="molecule type" value="Genomic_DNA"/>
</dbReference>
<dbReference type="Proteomes" id="UP000503640">
    <property type="component" value="Unassembled WGS sequence"/>
</dbReference>
<dbReference type="AlphaFoldDB" id="A0A7I9VH88"/>
<organism evidence="1 2">
    <name type="scientific">Anaeromyxobacter diazotrophicus</name>
    <dbReference type="NCBI Taxonomy" id="2590199"/>
    <lineage>
        <taxon>Bacteria</taxon>
        <taxon>Pseudomonadati</taxon>
        <taxon>Myxococcota</taxon>
        <taxon>Myxococcia</taxon>
        <taxon>Myxococcales</taxon>
        <taxon>Cystobacterineae</taxon>
        <taxon>Anaeromyxobacteraceae</taxon>
        <taxon>Anaeromyxobacter</taxon>
    </lineage>
</organism>
<reference evidence="2" key="1">
    <citation type="journal article" date="2020" name="Appl. Environ. Microbiol.">
        <title>Diazotrophic Anaeromyxobacter Isolates from Soils.</title>
        <authorList>
            <person name="Masuda Y."/>
            <person name="Yamanaka H."/>
            <person name="Xu Z.X."/>
            <person name="Shiratori Y."/>
            <person name="Aono T."/>
            <person name="Amachi S."/>
            <person name="Senoo K."/>
            <person name="Itoh H."/>
        </authorList>
    </citation>
    <scope>NUCLEOTIDE SEQUENCE [LARGE SCALE GENOMIC DNA]</scope>
    <source>
        <strain evidence="2">R267</strain>
    </source>
</reference>
<comment type="caution">
    <text evidence="1">The sequence shown here is derived from an EMBL/GenBank/DDBJ whole genome shotgun (WGS) entry which is preliminary data.</text>
</comment>
<keyword evidence="2" id="KW-1185">Reference proteome</keyword>
<evidence type="ECO:0008006" key="3">
    <source>
        <dbReference type="Google" id="ProtNLM"/>
    </source>
</evidence>
<dbReference type="RefSeq" id="WP_176062295.1">
    <property type="nucleotide sequence ID" value="NZ_BJTG01000001.1"/>
</dbReference>
<sequence>MRPPLALLAAAALLACVRLPLTEPQPNPTAREGAWGAERARFTRSGKIYDGLATNAFVSAVYEPAEVREARVDRLATWRALTAPEREALLASERADAARYEEFLVSLFTTDRADNDLDTRRSIWHVALVVPGGGEVLPEKIELQRIDANVRELYPNVGDFDAVYRVRFPKQPEPLVGRPFTLRLAGARGRVDLDYGAPPQATR</sequence>
<protein>
    <recommendedName>
        <fullName evidence="3">Lipoprotein</fullName>
    </recommendedName>
</protein>
<gene>
    <name evidence="1" type="ORF">AMYX_02410</name>
</gene>
<dbReference type="PROSITE" id="PS51257">
    <property type="entry name" value="PROKAR_LIPOPROTEIN"/>
    <property type="match status" value="1"/>
</dbReference>
<evidence type="ECO:0000313" key="1">
    <source>
        <dbReference type="EMBL" id="GEJ55500.1"/>
    </source>
</evidence>
<accession>A0A7I9VH88</accession>
<proteinExistence type="predicted"/>
<name>A0A7I9VH88_9BACT</name>